<proteinExistence type="inferred from homology"/>
<keyword evidence="9" id="KW-0456">Lyase</keyword>
<name>H6SQJ8_PARPM</name>
<dbReference type="NCBIfam" id="TIGR01470">
    <property type="entry name" value="cysG_Nterm"/>
    <property type="match status" value="1"/>
</dbReference>
<dbReference type="GO" id="GO:0004325">
    <property type="term" value="F:ferrochelatase activity"/>
    <property type="evidence" value="ECO:0007669"/>
    <property type="project" value="InterPro"/>
</dbReference>
<dbReference type="InterPro" id="IPR019478">
    <property type="entry name" value="Sirohaem_synthase_dimer_dom"/>
</dbReference>
<dbReference type="InterPro" id="IPR006367">
    <property type="entry name" value="Sirohaem_synthase_N"/>
</dbReference>
<dbReference type="PANTHER" id="PTHR35330">
    <property type="entry name" value="SIROHEME BIOSYNTHESIS PROTEIN MET8"/>
    <property type="match status" value="1"/>
</dbReference>
<dbReference type="Gene3D" id="3.30.160.110">
    <property type="entry name" value="Siroheme synthase, domain 2"/>
    <property type="match status" value="1"/>
</dbReference>
<dbReference type="Pfam" id="PF13241">
    <property type="entry name" value="NAD_binding_7"/>
    <property type="match status" value="1"/>
</dbReference>
<dbReference type="Pfam" id="PF00590">
    <property type="entry name" value="TP_methylase"/>
    <property type="match status" value="1"/>
</dbReference>
<comment type="pathway">
    <text evidence="1">Porphyrin-containing compound metabolism; siroheme biosynthesis; sirohydrochlorin from precorrin-2: step 1/1.</text>
</comment>
<dbReference type="InterPro" id="IPR037115">
    <property type="entry name" value="Sirohaem_synt_dimer_dom_sf"/>
</dbReference>
<dbReference type="PANTHER" id="PTHR35330:SF1">
    <property type="entry name" value="SIROHEME BIOSYNTHESIS PROTEIN MET8"/>
    <property type="match status" value="1"/>
</dbReference>
<dbReference type="OrthoDB" id="9815856at2"/>
<feature type="domain" description="Sirohaem synthase dimerisation" evidence="8">
    <location>
        <begin position="94"/>
        <end position="150"/>
    </location>
</feature>
<dbReference type="GO" id="GO:0043115">
    <property type="term" value="F:precorrin-2 dehydrogenase activity"/>
    <property type="evidence" value="ECO:0007669"/>
    <property type="project" value="UniProtKB-EC"/>
</dbReference>
<evidence type="ECO:0000256" key="1">
    <source>
        <dbReference type="ARBA" id="ARBA00005010"/>
    </source>
</evidence>
<dbReference type="AlphaFoldDB" id="H6SQJ8"/>
<sequence length="312" mass="33091">MCETCDPQTKDLAEAALVVVAYPGDEARTRAAVSLARAARSLVYAVDFPSLSDIAFPARLRRGDIEIGLSTKGAAPALARLLRGRLEAALPERLDALVRFAAAARPVVKERVATFAARRALWDEVFRGVVAERILSGDETGAHRRFERLLDQAEHGILSAPTGVVYRLSAGPGAPDLLTLRAQRVLLGADLVVYDRSVPPEIVALARREALKVPVVSHGSPRAGLSSAEVVGRVVEAARAGLTVVRITVGAADTGPEIAALKAADLAVEIVPGVSPRERQEGLARRGSGRPAVLIRRRTGAVSVRTRVRGGR</sequence>
<dbReference type="KEGG" id="rpm:RSPPHO_00687"/>
<evidence type="ECO:0000256" key="2">
    <source>
        <dbReference type="ARBA" id="ARBA00005879"/>
    </source>
</evidence>
<dbReference type="RefSeq" id="WP_014413953.1">
    <property type="nucleotide sequence ID" value="NC_017059.1"/>
</dbReference>
<dbReference type="InterPro" id="IPR028161">
    <property type="entry name" value="Met8-like"/>
</dbReference>
<evidence type="ECO:0000256" key="4">
    <source>
        <dbReference type="ARBA" id="ARBA00023002"/>
    </source>
</evidence>
<keyword evidence="10" id="KW-1185">Reference proteome</keyword>
<dbReference type="EC" id="1.3.1.76" evidence="3"/>
<dbReference type="eggNOG" id="COG1648">
    <property type="taxonomic scope" value="Bacteria"/>
</dbReference>
<dbReference type="InterPro" id="IPR003043">
    <property type="entry name" value="Uropor_MeTrfase_CS"/>
</dbReference>
<organism evidence="9 10">
    <name type="scientific">Pararhodospirillum photometricum DSM 122</name>
    <dbReference type="NCBI Taxonomy" id="1150469"/>
    <lineage>
        <taxon>Bacteria</taxon>
        <taxon>Pseudomonadati</taxon>
        <taxon>Pseudomonadota</taxon>
        <taxon>Alphaproteobacteria</taxon>
        <taxon>Rhodospirillales</taxon>
        <taxon>Rhodospirillaceae</taxon>
        <taxon>Pararhodospirillum</taxon>
    </lineage>
</organism>
<gene>
    <name evidence="9" type="primary">cysG</name>
    <name evidence="9" type="ORF">RSPPHO_00687</name>
</gene>
<dbReference type="HOGENOM" id="CLU_891039_0_0_5"/>
<keyword evidence="5" id="KW-0520">NAD</keyword>
<dbReference type="PROSITE" id="PS00839">
    <property type="entry name" value="SUMT_1"/>
    <property type="match status" value="1"/>
</dbReference>
<evidence type="ECO:0000313" key="10">
    <source>
        <dbReference type="Proteomes" id="UP000033220"/>
    </source>
</evidence>
<keyword evidence="9" id="KW-0808">Transferase</keyword>
<dbReference type="PATRIC" id="fig|1150469.3.peg.792"/>
<evidence type="ECO:0000259" key="8">
    <source>
        <dbReference type="Pfam" id="PF10414"/>
    </source>
</evidence>
<dbReference type="Gene3D" id="1.10.8.210">
    <property type="entry name" value="Sirohaem synthase, dimerisation domain"/>
    <property type="match status" value="1"/>
</dbReference>
<dbReference type="GO" id="GO:0032259">
    <property type="term" value="P:methylation"/>
    <property type="evidence" value="ECO:0007669"/>
    <property type="project" value="UniProtKB-KW"/>
</dbReference>
<evidence type="ECO:0000259" key="7">
    <source>
        <dbReference type="Pfam" id="PF00590"/>
    </source>
</evidence>
<dbReference type="Proteomes" id="UP000033220">
    <property type="component" value="Chromosome DSM 122"/>
</dbReference>
<keyword evidence="4 9" id="KW-0560">Oxidoreductase</keyword>
<dbReference type="eggNOG" id="COG0007">
    <property type="taxonomic scope" value="Bacteria"/>
</dbReference>
<dbReference type="EMBL" id="HE663493">
    <property type="protein sequence ID" value="CCG07313.1"/>
    <property type="molecule type" value="Genomic_DNA"/>
</dbReference>
<evidence type="ECO:0000256" key="3">
    <source>
        <dbReference type="ARBA" id="ARBA00012400"/>
    </source>
</evidence>
<dbReference type="STRING" id="1150469.RSPPHO_00687"/>
<feature type="domain" description="Tetrapyrrole methylase" evidence="7">
    <location>
        <begin position="165"/>
        <end position="275"/>
    </location>
</feature>
<evidence type="ECO:0000256" key="5">
    <source>
        <dbReference type="ARBA" id="ARBA00023027"/>
    </source>
</evidence>
<dbReference type="SUPFAM" id="SSF53790">
    <property type="entry name" value="Tetrapyrrole methylase"/>
    <property type="match status" value="1"/>
</dbReference>
<keyword evidence="9" id="KW-0489">Methyltransferase</keyword>
<dbReference type="Gene3D" id="3.40.1010.10">
    <property type="entry name" value="Cobalt-precorrin-4 Transmethylase, Domain 1"/>
    <property type="match status" value="1"/>
</dbReference>
<comment type="similarity">
    <text evidence="2">Belongs to the precorrin methyltransferase family.</text>
</comment>
<dbReference type="GO" id="GO:0008168">
    <property type="term" value="F:methyltransferase activity"/>
    <property type="evidence" value="ECO:0007669"/>
    <property type="project" value="UniProtKB-KW"/>
</dbReference>
<protein>
    <recommendedName>
        <fullName evidence="3">precorrin-2 dehydrogenase</fullName>
        <ecNumber evidence="3">1.3.1.76</ecNumber>
    </recommendedName>
</protein>
<evidence type="ECO:0000256" key="6">
    <source>
        <dbReference type="ARBA" id="ARBA00023244"/>
    </source>
</evidence>
<dbReference type="InterPro" id="IPR000878">
    <property type="entry name" value="4pyrrol_Mease"/>
</dbReference>
<dbReference type="InterPro" id="IPR014777">
    <property type="entry name" value="4pyrrole_Mease_sub1"/>
</dbReference>
<dbReference type="SUPFAM" id="SSF75615">
    <property type="entry name" value="Siroheme synthase middle domains-like"/>
    <property type="match status" value="1"/>
</dbReference>
<dbReference type="Pfam" id="PF10414">
    <property type="entry name" value="CysG_dimeriser"/>
    <property type="match status" value="1"/>
</dbReference>
<evidence type="ECO:0000313" key="9">
    <source>
        <dbReference type="EMBL" id="CCG07313.1"/>
    </source>
</evidence>
<reference evidence="9 10" key="1">
    <citation type="submission" date="2012-02" db="EMBL/GenBank/DDBJ databases">
        <title>Shotgun genome sequence of Phaeospirillum photometricum DSM 122.</title>
        <authorList>
            <person name="Duquesne K."/>
            <person name="Sturgis J."/>
        </authorList>
    </citation>
    <scope>NUCLEOTIDE SEQUENCE [LARGE SCALE GENOMIC DNA]</scope>
    <source>
        <strain evidence="10">DSM122</strain>
    </source>
</reference>
<dbReference type="GO" id="GO:0019354">
    <property type="term" value="P:siroheme biosynthetic process"/>
    <property type="evidence" value="ECO:0007669"/>
    <property type="project" value="InterPro"/>
</dbReference>
<accession>H6SQJ8</accession>
<dbReference type="InterPro" id="IPR035996">
    <property type="entry name" value="4pyrrol_Methylase_sf"/>
</dbReference>
<keyword evidence="6" id="KW-0627">Porphyrin biosynthesis</keyword>